<dbReference type="InterPro" id="IPR035897">
    <property type="entry name" value="Toll_tir_struct_dom_sf"/>
</dbReference>
<organism evidence="1 2">
    <name type="scientific">Novosphingobium cyanobacteriorum</name>
    <dbReference type="NCBI Taxonomy" id="3024215"/>
    <lineage>
        <taxon>Bacteria</taxon>
        <taxon>Pseudomonadati</taxon>
        <taxon>Pseudomonadota</taxon>
        <taxon>Alphaproteobacteria</taxon>
        <taxon>Sphingomonadales</taxon>
        <taxon>Sphingomonadaceae</taxon>
        <taxon>Novosphingobium</taxon>
    </lineage>
</organism>
<dbReference type="RefSeq" id="WP_277280773.1">
    <property type="nucleotide sequence ID" value="NZ_JAROCY010000042.1"/>
</dbReference>
<keyword evidence="2" id="KW-1185">Reference proteome</keyword>
<name>A0ABT6CQY9_9SPHN</name>
<dbReference type="SUPFAM" id="SSF52200">
    <property type="entry name" value="Toll/Interleukin receptor TIR domain"/>
    <property type="match status" value="1"/>
</dbReference>
<comment type="caution">
    <text evidence="1">The sequence shown here is derived from an EMBL/GenBank/DDBJ whole genome shotgun (WGS) entry which is preliminary data.</text>
</comment>
<evidence type="ECO:0008006" key="3">
    <source>
        <dbReference type="Google" id="ProtNLM"/>
    </source>
</evidence>
<evidence type="ECO:0000313" key="2">
    <source>
        <dbReference type="Proteomes" id="UP001222770"/>
    </source>
</evidence>
<proteinExistence type="predicted"/>
<dbReference type="Gene3D" id="3.40.50.10140">
    <property type="entry name" value="Toll/interleukin-1 receptor homology (TIR) domain"/>
    <property type="match status" value="1"/>
</dbReference>
<evidence type="ECO:0000313" key="1">
    <source>
        <dbReference type="EMBL" id="MDF8335778.1"/>
    </source>
</evidence>
<protein>
    <recommendedName>
        <fullName evidence="3">TIR domain-containing protein</fullName>
    </recommendedName>
</protein>
<dbReference type="Proteomes" id="UP001222770">
    <property type="component" value="Unassembled WGS sequence"/>
</dbReference>
<reference evidence="1 2" key="1">
    <citation type="submission" date="2023-03" db="EMBL/GenBank/DDBJ databases">
        <title>Novosphingobium cyanobacteriorum sp. nov., isolated from a eutrophic reservoir during the Microcystis bloom period.</title>
        <authorList>
            <person name="Kang M."/>
            <person name="Le V."/>
            <person name="Ko S.-R."/>
            <person name="Lee S.-A."/>
            <person name="Ahn C.-Y."/>
        </authorList>
    </citation>
    <scope>NUCLEOTIDE SEQUENCE [LARGE SCALE GENOMIC DNA]</scope>
    <source>
        <strain evidence="1 2">HBC54</strain>
    </source>
</reference>
<gene>
    <name evidence="1" type="ORF">POM99_21465</name>
</gene>
<accession>A0ABT6CQY9</accession>
<dbReference type="EMBL" id="JAROCY010000042">
    <property type="protein sequence ID" value="MDF8335778.1"/>
    <property type="molecule type" value="Genomic_DNA"/>
</dbReference>
<sequence length="193" mass="21741">MATFTESRIRQRAQQKTGTLRKAATVLREEVAATKTKTSFDIFLSHSTSDAEIILGVKAVLEDYGKTVYVDWLEDPQLDRRNVTAASAEVIRARMRQCKSLVYVHTANSGGSKWMPWELGYFDGFNGAVAILPVTRNREATFEGQEYLGIYPYMDEAPSTGSTVEEIWVNKGSTASRRWGTWISDPRTFRKTA</sequence>